<comment type="caution">
    <text evidence="2">The sequence shown here is derived from an EMBL/GenBank/DDBJ whole genome shotgun (WGS) entry which is preliminary data.</text>
</comment>
<feature type="domain" description="SLH" evidence="1">
    <location>
        <begin position="204"/>
        <end position="263"/>
    </location>
</feature>
<name>A0ABV6JHU8_9BACL</name>
<reference evidence="2 3" key="1">
    <citation type="submission" date="2024-09" db="EMBL/GenBank/DDBJ databases">
        <authorList>
            <person name="Sun Q."/>
            <person name="Mori K."/>
        </authorList>
    </citation>
    <scope>NUCLEOTIDE SEQUENCE [LARGE SCALE GENOMIC DNA]</scope>
    <source>
        <strain evidence="2 3">CCM 4839</strain>
    </source>
</reference>
<evidence type="ECO:0000313" key="2">
    <source>
        <dbReference type="EMBL" id="MFC0394138.1"/>
    </source>
</evidence>
<evidence type="ECO:0000259" key="1">
    <source>
        <dbReference type="PROSITE" id="PS51272"/>
    </source>
</evidence>
<dbReference type="PANTHER" id="PTHR43308">
    <property type="entry name" value="OUTER MEMBRANE PROTEIN ALPHA-RELATED"/>
    <property type="match status" value="1"/>
</dbReference>
<sequence length="394" mass="42782">MAGKNELMITLDAARMQDLLEKTELISVVSMLISSDADYISVLLSGDIVKGMEEKHAAWEIRTPNGNYSLPSSEIGIDRIAAHFGTEALQDIIVQVRIGRNSFDAEEWYEHGAVNRQVTIVGQPIEFLITATYKGSTEQVRTFASYIKREIPLPDGIEPNEIATAVVLNEDGTIHHVPTYVRLKDGKHFAIIHSLTNSVYALIKNRMTFTDVEEHWSKNAVNDLASRLIVNGTDETHYNPNGAVTRAEFAVIIVRALGLSDKGGSSVFTDVQSGDWYAGAVSKAQEYGILNGYEDGTFRPTTTITRVEAMSIVLRAMKLTGLDTAASTADIEAALSMFSDGEAVSEGAKPAVAMAIKSGIVSGTEAGLMPASEITRAETAVIVQRMLRIAKLTE</sequence>
<organism evidence="2 3">
    <name type="scientific">Paenibacillus mendelii</name>
    <dbReference type="NCBI Taxonomy" id="206163"/>
    <lineage>
        <taxon>Bacteria</taxon>
        <taxon>Bacillati</taxon>
        <taxon>Bacillota</taxon>
        <taxon>Bacilli</taxon>
        <taxon>Bacillales</taxon>
        <taxon>Paenibacillaceae</taxon>
        <taxon>Paenibacillus</taxon>
    </lineage>
</organism>
<dbReference type="InterPro" id="IPR001119">
    <property type="entry name" value="SLH_dom"/>
</dbReference>
<dbReference type="Pfam" id="PF00395">
    <property type="entry name" value="SLH"/>
    <property type="match status" value="3"/>
</dbReference>
<keyword evidence="3" id="KW-1185">Reference proteome</keyword>
<proteinExistence type="predicted"/>
<protein>
    <submittedName>
        <fullName evidence="2">S-layer homology domain-containing protein</fullName>
    </submittedName>
</protein>
<evidence type="ECO:0000313" key="3">
    <source>
        <dbReference type="Proteomes" id="UP001589818"/>
    </source>
</evidence>
<accession>A0ABV6JHU8</accession>
<dbReference type="InterPro" id="IPR051465">
    <property type="entry name" value="Cell_Envelope_Struct_Comp"/>
</dbReference>
<dbReference type="RefSeq" id="WP_204822421.1">
    <property type="nucleotide sequence ID" value="NZ_JANHOF010000022.1"/>
</dbReference>
<dbReference type="PROSITE" id="PS51272">
    <property type="entry name" value="SLH"/>
    <property type="match status" value="3"/>
</dbReference>
<gene>
    <name evidence="2" type="ORF">ACFFJ8_22560</name>
</gene>
<feature type="domain" description="SLH" evidence="1">
    <location>
        <begin position="335"/>
        <end position="394"/>
    </location>
</feature>
<dbReference type="Proteomes" id="UP001589818">
    <property type="component" value="Unassembled WGS sequence"/>
</dbReference>
<feature type="domain" description="SLH" evidence="1">
    <location>
        <begin position="264"/>
        <end position="327"/>
    </location>
</feature>
<dbReference type="EMBL" id="JBHLVF010000039">
    <property type="protein sequence ID" value="MFC0394138.1"/>
    <property type="molecule type" value="Genomic_DNA"/>
</dbReference>